<proteinExistence type="predicted"/>
<keyword evidence="5 10" id="KW-0732">Signal</keyword>
<dbReference type="Pfam" id="PF08488">
    <property type="entry name" value="WAK"/>
    <property type="match status" value="1"/>
</dbReference>
<dbReference type="InterPro" id="IPR001881">
    <property type="entry name" value="EGF-like_Ca-bd_dom"/>
</dbReference>
<dbReference type="CDD" id="cd00054">
    <property type="entry name" value="EGF_CA"/>
    <property type="match status" value="1"/>
</dbReference>
<dbReference type="OrthoDB" id="4062651at2759"/>
<evidence type="ECO:0000256" key="8">
    <source>
        <dbReference type="PROSITE-ProRule" id="PRU00076"/>
    </source>
</evidence>
<evidence type="ECO:0000256" key="6">
    <source>
        <dbReference type="ARBA" id="ARBA00023157"/>
    </source>
</evidence>
<reference evidence="12" key="1">
    <citation type="journal article" date="2019" name="Genome Biol. Evol.">
        <title>The Rhododendron genome and chromosomal organization provide insight into shared whole-genome duplications across the heath family (Ericaceae).</title>
        <authorList>
            <person name="Soza V.L."/>
            <person name="Lindsley D."/>
            <person name="Waalkes A."/>
            <person name="Ramage E."/>
            <person name="Patwardhan R.P."/>
            <person name="Burton J.N."/>
            <person name="Adey A."/>
            <person name="Kumar A."/>
            <person name="Qiu R."/>
            <person name="Shendure J."/>
            <person name="Hall B."/>
        </authorList>
    </citation>
    <scope>NUCLEOTIDE SEQUENCE</scope>
    <source>
        <strain evidence="12">RSF 1966-606</strain>
    </source>
</reference>
<dbReference type="SMART" id="SM00181">
    <property type="entry name" value="EGF"/>
    <property type="match status" value="2"/>
</dbReference>
<dbReference type="PROSITE" id="PS00010">
    <property type="entry name" value="ASX_HYDROXYL"/>
    <property type="match status" value="1"/>
</dbReference>
<keyword evidence="6" id="KW-1015">Disulfide bond</keyword>
<protein>
    <recommendedName>
        <fullName evidence="11">EGF-like domain-containing protein</fullName>
    </recommendedName>
</protein>
<keyword evidence="9" id="KW-0472">Membrane</keyword>
<evidence type="ECO:0000256" key="2">
    <source>
        <dbReference type="ARBA" id="ARBA00022527"/>
    </source>
</evidence>
<comment type="caution">
    <text evidence="12">The sequence shown here is derived from an EMBL/GenBank/DDBJ whole genome shotgun (WGS) entry which is preliminary data.</text>
</comment>
<keyword evidence="9" id="KW-0812">Transmembrane</keyword>
<dbReference type="InterPro" id="IPR049883">
    <property type="entry name" value="NOTCH1_EGF-like"/>
</dbReference>
<comment type="subcellular location">
    <subcellularLocation>
        <location evidence="1">Membrane</location>
        <topology evidence="1">Single-pass type I membrane protein</topology>
    </subcellularLocation>
</comment>
<dbReference type="Pfam" id="PF13947">
    <property type="entry name" value="GUB_WAK_bind"/>
    <property type="match status" value="1"/>
</dbReference>
<dbReference type="AlphaFoldDB" id="A0A6A4KF04"/>
<feature type="signal peptide" evidence="10">
    <location>
        <begin position="1"/>
        <end position="23"/>
    </location>
</feature>
<name>A0A6A4KF04_9ERIC</name>
<evidence type="ECO:0000313" key="12">
    <source>
        <dbReference type="EMBL" id="KAE9445135.1"/>
    </source>
</evidence>
<gene>
    <name evidence="12" type="ORF">C3L33_22967</name>
</gene>
<dbReference type="InterPro" id="IPR000742">
    <property type="entry name" value="EGF"/>
</dbReference>
<evidence type="ECO:0000259" key="11">
    <source>
        <dbReference type="PROSITE" id="PS50026"/>
    </source>
</evidence>
<dbReference type="SUPFAM" id="SSF57196">
    <property type="entry name" value="EGF/Laminin"/>
    <property type="match status" value="1"/>
</dbReference>
<dbReference type="InterPro" id="IPR000152">
    <property type="entry name" value="EGF-type_Asp/Asn_hydroxyl_site"/>
</dbReference>
<evidence type="ECO:0000256" key="4">
    <source>
        <dbReference type="ARBA" id="ARBA00022679"/>
    </source>
</evidence>
<keyword evidence="7" id="KW-0325">Glycoprotein</keyword>
<dbReference type="PROSITE" id="PS50026">
    <property type="entry name" value="EGF_3"/>
    <property type="match status" value="1"/>
</dbReference>
<dbReference type="SMART" id="SM00179">
    <property type="entry name" value="EGF_CA"/>
    <property type="match status" value="1"/>
</dbReference>
<dbReference type="InterPro" id="IPR018097">
    <property type="entry name" value="EGF_Ca-bd_CS"/>
</dbReference>
<accession>A0A6A4KF04</accession>
<keyword evidence="4" id="KW-0808">Transferase</keyword>
<evidence type="ECO:0000256" key="3">
    <source>
        <dbReference type="ARBA" id="ARBA00022536"/>
    </source>
</evidence>
<feature type="non-terminal residue" evidence="12">
    <location>
        <position position="1"/>
    </location>
</feature>
<feature type="domain" description="EGF-like" evidence="11">
    <location>
        <begin position="282"/>
        <end position="319"/>
    </location>
</feature>
<evidence type="ECO:0000256" key="9">
    <source>
        <dbReference type="SAM" id="Phobius"/>
    </source>
</evidence>
<organism evidence="12">
    <name type="scientific">Rhododendron williamsianum</name>
    <dbReference type="NCBI Taxonomy" id="262921"/>
    <lineage>
        <taxon>Eukaryota</taxon>
        <taxon>Viridiplantae</taxon>
        <taxon>Streptophyta</taxon>
        <taxon>Embryophyta</taxon>
        <taxon>Tracheophyta</taxon>
        <taxon>Spermatophyta</taxon>
        <taxon>Magnoliopsida</taxon>
        <taxon>eudicotyledons</taxon>
        <taxon>Gunneridae</taxon>
        <taxon>Pentapetalae</taxon>
        <taxon>asterids</taxon>
        <taxon>Ericales</taxon>
        <taxon>Ericaceae</taxon>
        <taxon>Ericoideae</taxon>
        <taxon>Rhodoreae</taxon>
        <taxon>Rhododendron</taxon>
    </lineage>
</organism>
<keyword evidence="9" id="KW-1133">Transmembrane helix</keyword>
<dbReference type="GO" id="GO:0030247">
    <property type="term" value="F:polysaccharide binding"/>
    <property type="evidence" value="ECO:0007669"/>
    <property type="project" value="InterPro"/>
</dbReference>
<comment type="caution">
    <text evidence="8">Lacks conserved residue(s) required for the propagation of feature annotation.</text>
</comment>
<dbReference type="GO" id="GO:0004674">
    <property type="term" value="F:protein serine/threonine kinase activity"/>
    <property type="evidence" value="ECO:0007669"/>
    <property type="project" value="UniProtKB-KW"/>
</dbReference>
<evidence type="ECO:0000256" key="1">
    <source>
        <dbReference type="ARBA" id="ARBA00004479"/>
    </source>
</evidence>
<dbReference type="Gene3D" id="2.10.25.10">
    <property type="entry name" value="Laminin"/>
    <property type="match status" value="1"/>
</dbReference>
<dbReference type="PANTHER" id="PTHR33491">
    <property type="entry name" value="OSJNBA0016N04.9 PROTEIN"/>
    <property type="match status" value="1"/>
</dbReference>
<dbReference type="PROSITE" id="PS01187">
    <property type="entry name" value="EGF_CA"/>
    <property type="match status" value="1"/>
</dbReference>
<dbReference type="EMBL" id="QEFC01004492">
    <property type="protein sequence ID" value="KAE9445135.1"/>
    <property type="molecule type" value="Genomic_DNA"/>
</dbReference>
<dbReference type="InterPro" id="IPR013695">
    <property type="entry name" value="WAK"/>
</dbReference>
<dbReference type="GO" id="GO:0016020">
    <property type="term" value="C:membrane"/>
    <property type="evidence" value="ECO:0007669"/>
    <property type="project" value="UniProtKB-SubCell"/>
</dbReference>
<evidence type="ECO:0000256" key="10">
    <source>
        <dbReference type="SAM" id="SignalP"/>
    </source>
</evidence>
<feature type="transmembrane region" description="Helical" evidence="9">
    <location>
        <begin position="319"/>
        <end position="340"/>
    </location>
</feature>
<dbReference type="GO" id="GO:0005509">
    <property type="term" value="F:calcium ion binding"/>
    <property type="evidence" value="ECO:0007669"/>
    <property type="project" value="InterPro"/>
</dbReference>
<evidence type="ECO:0000256" key="7">
    <source>
        <dbReference type="ARBA" id="ARBA00023180"/>
    </source>
</evidence>
<dbReference type="InterPro" id="IPR025287">
    <property type="entry name" value="WAK_GUB"/>
</dbReference>
<keyword evidence="2" id="KW-0418">Kinase</keyword>
<dbReference type="Pfam" id="PF07645">
    <property type="entry name" value="EGF_CA"/>
    <property type="match status" value="1"/>
</dbReference>
<sequence length="401" mass="44720">KVVLEFKMFQIIILFLWLSTAESVAEYPLAKPGCQERCGNISIPYPFGIGSNCYMADGFAVTCNHSFNPSKPFINSINLEVLQISLNGTYEPTVQVNNPVITYNCSGRADGKYVDLRETPFMFSDMDSRFTGMGCNILALAVHGSDIQTGCMSICDDSSFPKKAGCYGINCCQTGIPRGLSFLNVSLGSIDPNSNQDGCKYAFMVDYEWFSDKDIFNVRDMEYVPAVLDWDYGHGYCYMNEGSCGANAHCKNYGRFSMDVHYKCICSEGYEGNPYLPSGCRDIDECSDPSINPCGEFCLNTPGGYNCSCPDGHLFDYPFANGTFSSLGALLLLICMWWLYREVNRRKEAKLKEKFFKRNGGLLLQQQLSSSDQGNLETTKLFTSKELEKATDNYNANRILG</sequence>
<feature type="chain" id="PRO_5025504970" description="EGF-like domain-containing protein" evidence="10">
    <location>
        <begin position="24"/>
        <end position="401"/>
    </location>
</feature>
<evidence type="ECO:0000256" key="5">
    <source>
        <dbReference type="ARBA" id="ARBA00022729"/>
    </source>
</evidence>
<keyword evidence="3 8" id="KW-0245">EGF-like domain</keyword>
<keyword evidence="2" id="KW-0723">Serine/threonine-protein kinase</keyword>